<dbReference type="AlphaFoldDB" id="A0A1L9B147"/>
<dbReference type="GO" id="GO:0006879">
    <property type="term" value="P:intracellular iron ion homeostasis"/>
    <property type="evidence" value="ECO:0007669"/>
    <property type="project" value="TreeGrafter"/>
</dbReference>
<dbReference type="PANTHER" id="PTHR41536">
    <property type="entry name" value="PKHD-TYPE HYDROXYLASE YBIX"/>
    <property type="match status" value="1"/>
</dbReference>
<dbReference type="GO" id="GO:0006974">
    <property type="term" value="P:DNA damage response"/>
    <property type="evidence" value="ECO:0007669"/>
    <property type="project" value="TreeGrafter"/>
</dbReference>
<dbReference type="GO" id="GO:0031418">
    <property type="term" value="F:L-ascorbic acid binding"/>
    <property type="evidence" value="ECO:0007669"/>
    <property type="project" value="UniProtKB-KW"/>
</dbReference>
<dbReference type="PROSITE" id="PS51471">
    <property type="entry name" value="FE2OG_OXY"/>
    <property type="match status" value="1"/>
</dbReference>
<dbReference type="GO" id="GO:0016706">
    <property type="term" value="F:2-oxoglutarate-dependent dioxygenase activity"/>
    <property type="evidence" value="ECO:0007669"/>
    <property type="project" value="InterPro"/>
</dbReference>
<dbReference type="InterPro" id="IPR023550">
    <property type="entry name" value="PKHD_hydroxylase"/>
</dbReference>
<organism evidence="8 9">
    <name type="scientific">Cystobacter ferrugineus</name>
    <dbReference type="NCBI Taxonomy" id="83449"/>
    <lineage>
        <taxon>Bacteria</taxon>
        <taxon>Pseudomonadati</taxon>
        <taxon>Myxococcota</taxon>
        <taxon>Myxococcia</taxon>
        <taxon>Myxococcales</taxon>
        <taxon>Cystobacterineae</taxon>
        <taxon>Archangiaceae</taxon>
        <taxon>Cystobacter</taxon>
    </lineage>
</organism>
<dbReference type="RefSeq" id="WP_071903008.1">
    <property type="nucleotide sequence ID" value="NZ_MPIN01000012.1"/>
</dbReference>
<dbReference type="Proteomes" id="UP000182229">
    <property type="component" value="Unassembled WGS sequence"/>
</dbReference>
<dbReference type="NCBIfam" id="NF003975">
    <property type="entry name" value="PRK05467.1-4"/>
    <property type="match status" value="1"/>
</dbReference>
<proteinExistence type="inferred from homology"/>
<keyword evidence="2" id="KW-0479">Metal-binding</keyword>
<evidence type="ECO:0000256" key="6">
    <source>
        <dbReference type="ARBA" id="ARBA00023004"/>
    </source>
</evidence>
<evidence type="ECO:0000313" key="8">
    <source>
        <dbReference type="EMBL" id="OJH35982.1"/>
    </source>
</evidence>
<dbReference type="InterPro" id="IPR005123">
    <property type="entry name" value="Oxoglu/Fe-dep_dioxygenase_dom"/>
</dbReference>
<accession>A0A1L9B147</accession>
<dbReference type="InterPro" id="IPR044862">
    <property type="entry name" value="Pro_4_hyd_alph_FE2OG_OXY"/>
</dbReference>
<reference evidence="9" key="1">
    <citation type="submission" date="2016-11" db="EMBL/GenBank/DDBJ databases">
        <authorList>
            <person name="Shukria A."/>
            <person name="Stevens D.C."/>
        </authorList>
    </citation>
    <scope>NUCLEOTIDE SEQUENCE [LARGE SCALE GENOMIC DNA]</scope>
    <source>
        <strain evidence="9">Cbfe23</strain>
    </source>
</reference>
<dbReference type="EMBL" id="MPIN01000012">
    <property type="protein sequence ID" value="OJH35982.1"/>
    <property type="molecule type" value="Genomic_DNA"/>
</dbReference>
<keyword evidence="5" id="KW-0560">Oxidoreductase</keyword>
<dbReference type="NCBIfam" id="NF003973">
    <property type="entry name" value="PRK05467.1-2"/>
    <property type="match status" value="1"/>
</dbReference>
<gene>
    <name evidence="8" type="ORF">BON30_35870</name>
</gene>
<evidence type="ECO:0000256" key="2">
    <source>
        <dbReference type="ARBA" id="ARBA00022723"/>
    </source>
</evidence>
<dbReference type="SMART" id="SM00702">
    <property type="entry name" value="P4Hc"/>
    <property type="match status" value="1"/>
</dbReference>
<evidence type="ECO:0000256" key="5">
    <source>
        <dbReference type="ARBA" id="ARBA00023002"/>
    </source>
</evidence>
<dbReference type="Pfam" id="PF18331">
    <property type="entry name" value="PKHD_C"/>
    <property type="match status" value="1"/>
</dbReference>
<keyword evidence="6" id="KW-0408">Iron</keyword>
<comment type="caution">
    <text evidence="8">The sequence shown here is derived from an EMBL/GenBank/DDBJ whole genome shotgun (WGS) entry which is preliminary data.</text>
</comment>
<dbReference type="Gene3D" id="4.10.860.20">
    <property type="entry name" value="Rabenosyn, Rab binding domain"/>
    <property type="match status" value="1"/>
</dbReference>
<comment type="cofactor">
    <cofactor evidence="1">
        <name>L-ascorbate</name>
        <dbReference type="ChEBI" id="CHEBI:38290"/>
    </cofactor>
</comment>
<name>A0A1L9B147_9BACT</name>
<sequence>MLVHIPHVLTAAQVAHCRDVFAQATWEDGRATAGHQSARVKQNLQLPEDSPQARELGDLVLQCLEHSPLFISAVLPQRVFPPLFNRYEQGMTFGSHVDNAIRPLTGTPLRLRTDVSATLFLSDPDSYDGGELVVEDTYGSHSVKLPAGDLIVYPASSLHHVTPVTRGARLASFFWVQSMVRDVSQRALLFDLDMAIRQLNQEVPTSPSLVMLTGVYHNLLRQWADP</sequence>
<feature type="domain" description="Fe2OG dioxygenase" evidence="7">
    <location>
        <begin position="78"/>
        <end position="178"/>
    </location>
</feature>
<dbReference type="GO" id="GO:0005506">
    <property type="term" value="F:iron ion binding"/>
    <property type="evidence" value="ECO:0007669"/>
    <property type="project" value="InterPro"/>
</dbReference>
<dbReference type="HAMAP" id="MF_00657">
    <property type="entry name" value="Hydroxyl_YbiX"/>
    <property type="match status" value="1"/>
</dbReference>
<evidence type="ECO:0000259" key="7">
    <source>
        <dbReference type="PROSITE" id="PS51471"/>
    </source>
</evidence>
<dbReference type="Pfam" id="PF13640">
    <property type="entry name" value="2OG-FeII_Oxy_3"/>
    <property type="match status" value="1"/>
</dbReference>
<dbReference type="STRING" id="83449.BON30_35870"/>
<dbReference type="OrthoDB" id="9812472at2"/>
<evidence type="ECO:0000256" key="4">
    <source>
        <dbReference type="ARBA" id="ARBA00022964"/>
    </source>
</evidence>
<dbReference type="NCBIfam" id="NF003974">
    <property type="entry name" value="PRK05467.1-3"/>
    <property type="match status" value="1"/>
</dbReference>
<evidence type="ECO:0000256" key="3">
    <source>
        <dbReference type="ARBA" id="ARBA00022896"/>
    </source>
</evidence>
<keyword evidence="4 8" id="KW-0223">Dioxygenase</keyword>
<keyword evidence="3" id="KW-0847">Vitamin C</keyword>
<protein>
    <submittedName>
        <fullName evidence="8">Fe2+-dependent dioxygenase</fullName>
    </submittedName>
</protein>
<keyword evidence="9" id="KW-1185">Reference proteome</keyword>
<evidence type="ECO:0000313" key="9">
    <source>
        <dbReference type="Proteomes" id="UP000182229"/>
    </source>
</evidence>
<reference evidence="8 9" key="2">
    <citation type="submission" date="2016-12" db="EMBL/GenBank/DDBJ databases">
        <title>Draft Genome Sequence of Cystobacter ferrugineus Strain Cbfe23.</title>
        <authorList>
            <person name="Akbar S."/>
            <person name="Dowd S.E."/>
            <person name="Stevens D.C."/>
        </authorList>
    </citation>
    <scope>NUCLEOTIDE SEQUENCE [LARGE SCALE GENOMIC DNA]</scope>
    <source>
        <strain evidence="8 9">Cbfe23</strain>
    </source>
</reference>
<evidence type="ECO:0000256" key="1">
    <source>
        <dbReference type="ARBA" id="ARBA00001961"/>
    </source>
</evidence>
<dbReference type="Gene3D" id="2.60.120.620">
    <property type="entry name" value="q2cbj1_9rhob like domain"/>
    <property type="match status" value="1"/>
</dbReference>
<dbReference type="PANTHER" id="PTHR41536:SF1">
    <property type="entry name" value="PKHD-TYPE HYDROXYLASE YBIX"/>
    <property type="match status" value="1"/>
</dbReference>
<dbReference type="SUPFAM" id="SSF51197">
    <property type="entry name" value="Clavaminate synthase-like"/>
    <property type="match status" value="1"/>
</dbReference>
<dbReference type="InterPro" id="IPR041097">
    <property type="entry name" value="PKHD_C"/>
</dbReference>
<dbReference type="InterPro" id="IPR006620">
    <property type="entry name" value="Pro_4_hyd_alph"/>
</dbReference>